<dbReference type="Proteomes" id="UP001172155">
    <property type="component" value="Unassembled WGS sequence"/>
</dbReference>
<dbReference type="PANTHER" id="PTHR21399">
    <property type="entry name" value="CHLORIDE CONDUCTANCE REGULATORY PROTEIN ICLN"/>
    <property type="match status" value="1"/>
</dbReference>
<accession>A0AA40KAA9</accession>
<dbReference type="GO" id="GO:0045292">
    <property type="term" value="P:mRNA cis splicing, via spliceosome"/>
    <property type="evidence" value="ECO:0007669"/>
    <property type="project" value="TreeGrafter"/>
</dbReference>
<evidence type="ECO:0000256" key="4">
    <source>
        <dbReference type="ARBA" id="ARBA00023242"/>
    </source>
</evidence>
<dbReference type="Gene3D" id="2.30.29.30">
    <property type="entry name" value="Pleckstrin-homology domain (PH domain)/Phosphotyrosine-binding domain (PTB)"/>
    <property type="match status" value="1"/>
</dbReference>
<dbReference type="PANTHER" id="PTHR21399:SF0">
    <property type="entry name" value="METHYLOSOME SUBUNIT PICLN"/>
    <property type="match status" value="1"/>
</dbReference>
<evidence type="ECO:0000313" key="6">
    <source>
        <dbReference type="EMBL" id="KAK0751933.1"/>
    </source>
</evidence>
<name>A0AA40KAA9_9PEZI</name>
<keyword evidence="7" id="KW-1185">Reference proteome</keyword>
<sequence length="299" mass="31719">MTSTIRSPPALSDYVPLAEHQEKTPETFHGGKPVLHYHATGAKAWVPASQRGSLPIFPADLSSEPTAPENSTLSGSFEEVVEQKVDIFVNTETLTIYCPAAETGVSISYPLISIHAIKTLSSEDQKFPSVYLQLDLSDGGAGDDDFETVELTLIALPTVGGDETTDPISETKKLFEAISECSNLNPDPVQDGDDDDDHGRIVFEADHQAVEGYSAMFSGASDGGLPPPMPGSTGWITAENVNEFFDADGNWIGGDEEEGVSGELGEGAGAVHGRGEEGGEAVNGHETDEAGETKRPRRD</sequence>
<dbReference type="GO" id="GO:0000387">
    <property type="term" value="P:spliceosomal snRNP assembly"/>
    <property type="evidence" value="ECO:0007669"/>
    <property type="project" value="TreeGrafter"/>
</dbReference>
<evidence type="ECO:0000313" key="7">
    <source>
        <dbReference type="Proteomes" id="UP001172155"/>
    </source>
</evidence>
<keyword evidence="4" id="KW-0539">Nucleus</keyword>
<reference evidence="6" key="1">
    <citation type="submission" date="2023-06" db="EMBL/GenBank/DDBJ databases">
        <title>Genome-scale phylogeny and comparative genomics of the fungal order Sordariales.</title>
        <authorList>
            <consortium name="Lawrence Berkeley National Laboratory"/>
            <person name="Hensen N."/>
            <person name="Bonometti L."/>
            <person name="Westerberg I."/>
            <person name="Brannstrom I.O."/>
            <person name="Guillou S."/>
            <person name="Cros-Aarteil S."/>
            <person name="Calhoun S."/>
            <person name="Haridas S."/>
            <person name="Kuo A."/>
            <person name="Mondo S."/>
            <person name="Pangilinan J."/>
            <person name="Riley R."/>
            <person name="LaButti K."/>
            <person name="Andreopoulos B."/>
            <person name="Lipzen A."/>
            <person name="Chen C."/>
            <person name="Yanf M."/>
            <person name="Daum C."/>
            <person name="Ng V."/>
            <person name="Clum A."/>
            <person name="Steindorff A."/>
            <person name="Ohm R."/>
            <person name="Martin F."/>
            <person name="Silar P."/>
            <person name="Natvig D."/>
            <person name="Lalanne C."/>
            <person name="Gautier V."/>
            <person name="Ament-velasquez S.L."/>
            <person name="Kruys A."/>
            <person name="Hutchinson M.I."/>
            <person name="Powell A.J."/>
            <person name="Barry K."/>
            <person name="Miller A.N."/>
            <person name="Grigoriev I.V."/>
            <person name="Debuchy R."/>
            <person name="Gladieux P."/>
            <person name="Thoren M.H."/>
            <person name="Johannesson H."/>
        </authorList>
    </citation>
    <scope>NUCLEOTIDE SEQUENCE</scope>
    <source>
        <strain evidence="6">SMH3187-1</strain>
    </source>
</reference>
<dbReference type="GO" id="GO:0034715">
    <property type="term" value="C:pICln-Sm protein complex"/>
    <property type="evidence" value="ECO:0007669"/>
    <property type="project" value="TreeGrafter"/>
</dbReference>
<comment type="caution">
    <text evidence="6">The sequence shown here is derived from an EMBL/GenBank/DDBJ whole genome shotgun (WGS) entry which is preliminary data.</text>
</comment>
<dbReference type="InterPro" id="IPR011993">
    <property type="entry name" value="PH-like_dom_sf"/>
</dbReference>
<evidence type="ECO:0000256" key="5">
    <source>
        <dbReference type="SAM" id="MobiDB-lite"/>
    </source>
</evidence>
<dbReference type="EMBL" id="JAUKUD010000002">
    <property type="protein sequence ID" value="KAK0751933.1"/>
    <property type="molecule type" value="Genomic_DNA"/>
</dbReference>
<organism evidence="6 7">
    <name type="scientific">Schizothecium vesticola</name>
    <dbReference type="NCBI Taxonomy" id="314040"/>
    <lineage>
        <taxon>Eukaryota</taxon>
        <taxon>Fungi</taxon>
        <taxon>Dikarya</taxon>
        <taxon>Ascomycota</taxon>
        <taxon>Pezizomycotina</taxon>
        <taxon>Sordariomycetes</taxon>
        <taxon>Sordariomycetidae</taxon>
        <taxon>Sordariales</taxon>
        <taxon>Schizotheciaceae</taxon>
        <taxon>Schizothecium</taxon>
    </lineage>
</organism>
<feature type="region of interest" description="Disordered" evidence="5">
    <location>
        <begin position="252"/>
        <end position="299"/>
    </location>
</feature>
<dbReference type="GO" id="GO:0005681">
    <property type="term" value="C:spliceosomal complex"/>
    <property type="evidence" value="ECO:0007669"/>
    <property type="project" value="TreeGrafter"/>
</dbReference>
<keyword evidence="3" id="KW-0963">Cytoplasm</keyword>
<dbReference type="AlphaFoldDB" id="A0AA40KAA9"/>
<feature type="compositionally biased region" description="Basic and acidic residues" evidence="5">
    <location>
        <begin position="273"/>
        <end position="299"/>
    </location>
</feature>
<comment type="subcellular location">
    <subcellularLocation>
        <location evidence="2">Cytoplasm</location>
    </subcellularLocation>
    <subcellularLocation>
        <location evidence="1">Nucleus</location>
    </subcellularLocation>
</comment>
<dbReference type="GO" id="GO:0005829">
    <property type="term" value="C:cytosol"/>
    <property type="evidence" value="ECO:0007669"/>
    <property type="project" value="TreeGrafter"/>
</dbReference>
<evidence type="ECO:0000256" key="3">
    <source>
        <dbReference type="ARBA" id="ARBA00022490"/>
    </source>
</evidence>
<evidence type="ECO:0000256" key="1">
    <source>
        <dbReference type="ARBA" id="ARBA00004123"/>
    </source>
</evidence>
<protein>
    <submittedName>
        <fullName evidence="6">Regulator of volume decrease after cellular swelling-domain-containing protein</fullName>
    </submittedName>
</protein>
<dbReference type="Pfam" id="PF03517">
    <property type="entry name" value="Voldacs"/>
    <property type="match status" value="1"/>
</dbReference>
<evidence type="ECO:0000256" key="2">
    <source>
        <dbReference type="ARBA" id="ARBA00004496"/>
    </source>
</evidence>
<gene>
    <name evidence="6" type="ORF">B0T18DRAFT_320208</name>
</gene>
<dbReference type="InterPro" id="IPR039924">
    <property type="entry name" value="ICln/Lot5/Saf5"/>
</dbReference>
<proteinExistence type="predicted"/>
<feature type="compositionally biased region" description="Gly residues" evidence="5">
    <location>
        <begin position="262"/>
        <end position="272"/>
    </location>
</feature>